<dbReference type="Pfam" id="PF00700">
    <property type="entry name" value="Flagellin_C"/>
    <property type="match status" value="1"/>
</dbReference>
<dbReference type="Pfam" id="PF07196">
    <property type="entry name" value="Flagellin_IN"/>
    <property type="match status" value="1"/>
</dbReference>
<dbReference type="EMBL" id="CP063458">
    <property type="protein sequence ID" value="QOV91516.1"/>
    <property type="molecule type" value="Genomic_DNA"/>
</dbReference>
<dbReference type="Gene3D" id="1.20.1330.10">
    <property type="entry name" value="f41 fragment of flagellin, N-terminal domain"/>
    <property type="match status" value="2"/>
</dbReference>
<protein>
    <recommendedName>
        <fullName evidence="4">Flagellin</fullName>
    </recommendedName>
</protein>
<organism evidence="7 8">
    <name type="scientific">Humisphaera borealis</name>
    <dbReference type="NCBI Taxonomy" id="2807512"/>
    <lineage>
        <taxon>Bacteria</taxon>
        <taxon>Pseudomonadati</taxon>
        <taxon>Planctomycetota</taxon>
        <taxon>Phycisphaerae</taxon>
        <taxon>Tepidisphaerales</taxon>
        <taxon>Tepidisphaeraceae</taxon>
        <taxon>Humisphaera</taxon>
    </lineage>
</organism>
<dbReference type="InterPro" id="IPR001029">
    <property type="entry name" value="Flagellin_N"/>
</dbReference>
<keyword evidence="7" id="KW-0282">Flagellum</keyword>
<dbReference type="Proteomes" id="UP000593765">
    <property type="component" value="Chromosome"/>
</dbReference>
<dbReference type="GO" id="GO:0005576">
    <property type="term" value="C:extracellular region"/>
    <property type="evidence" value="ECO:0007669"/>
    <property type="project" value="UniProtKB-SubCell"/>
</dbReference>
<proteinExistence type="inferred from homology"/>
<sequence length="479" mass="47746">MSRINTNVTSLIAQRVLKKNNDQLNSSLERLSTGVRINSGKDNPAGLIASEILRGEKAGISTAIENAGRASNILGTAEGGLTEVSSLVTELQGLVNQTANSSGLSAEERQANQLQVDSILGTINRISDNTSFAGAKLLNGNYDYSTSGAATSAFGSIQVNSAQIPGGATQSVTVSVSNSATQGKVTFTGSGLTASGTTLEVAGANGTQQLSFAGSASITDIATAINAISSVTGVTASAGGTTLTFAASEYGSSNFVSVRSVAGQALTINGGTNGKASGTDAAVTINGAAATVSGLDVTYRSSSLDVEFQLTSNGYNGATTAGLNNGNSKTFGITGGGAKFSLGSKVNENGKANIGIKSVSSSSLGNGVVGFLSSIGSGGANSLSSVDLSGAQKIIDAAAKQVSSLRGRLGAFQRFTIGSTVNSLGVAFENASAAESAIRDTDFASETASLTRSQILSQSATQILAQANSAPQAALSLLR</sequence>
<dbReference type="PRINTS" id="PR00207">
    <property type="entry name" value="FLAGELLIN"/>
</dbReference>
<dbReference type="SUPFAM" id="SSF64518">
    <property type="entry name" value="Phase 1 flagellin"/>
    <property type="match status" value="1"/>
</dbReference>
<dbReference type="Gene3D" id="6.10.10.10">
    <property type="entry name" value="Flagellar export chaperone, C-terminal domain"/>
    <property type="match status" value="1"/>
</dbReference>
<comment type="subcellular location">
    <subcellularLocation>
        <location evidence="4">Secreted</location>
    </subcellularLocation>
    <subcellularLocation>
        <location evidence="4">Bacterial flagellum</location>
    </subcellularLocation>
</comment>
<keyword evidence="7" id="KW-0969">Cilium</keyword>
<dbReference type="Pfam" id="PF00669">
    <property type="entry name" value="Flagellin_N"/>
    <property type="match status" value="1"/>
</dbReference>
<name>A0A7M2X1A0_9BACT</name>
<comment type="similarity">
    <text evidence="1 4">Belongs to the bacterial flagellin family.</text>
</comment>
<evidence type="ECO:0000313" key="8">
    <source>
        <dbReference type="Proteomes" id="UP000593765"/>
    </source>
</evidence>
<dbReference type="InterPro" id="IPR042187">
    <property type="entry name" value="Flagellin_C_sub2"/>
</dbReference>
<dbReference type="GO" id="GO:0009288">
    <property type="term" value="C:bacterial-type flagellum"/>
    <property type="evidence" value="ECO:0007669"/>
    <property type="project" value="UniProtKB-SubCell"/>
</dbReference>
<dbReference type="PANTHER" id="PTHR42792:SF2">
    <property type="entry name" value="FLAGELLIN"/>
    <property type="match status" value="1"/>
</dbReference>
<dbReference type="InterPro" id="IPR001492">
    <property type="entry name" value="Flagellin"/>
</dbReference>
<evidence type="ECO:0000313" key="7">
    <source>
        <dbReference type="EMBL" id="QOV91516.1"/>
    </source>
</evidence>
<gene>
    <name evidence="7" type="ORF">IPV69_09220</name>
</gene>
<feature type="domain" description="Flagellin C-terminal" evidence="6">
    <location>
        <begin position="393"/>
        <end position="478"/>
    </location>
</feature>
<comment type="function">
    <text evidence="4">Flagellin is the subunit protein which polymerizes to form the filaments of bacterial flagella.</text>
</comment>
<dbReference type="InterPro" id="IPR046358">
    <property type="entry name" value="Flagellin_C"/>
</dbReference>
<evidence type="ECO:0000256" key="3">
    <source>
        <dbReference type="ARBA" id="ARBA00023143"/>
    </source>
</evidence>
<keyword evidence="8" id="KW-1185">Reference proteome</keyword>
<accession>A0A7M2X1A0</accession>
<dbReference type="RefSeq" id="WP_206294813.1">
    <property type="nucleotide sequence ID" value="NZ_CP063458.1"/>
</dbReference>
<dbReference type="PANTHER" id="PTHR42792">
    <property type="entry name" value="FLAGELLIN"/>
    <property type="match status" value="1"/>
</dbReference>
<evidence type="ECO:0000259" key="5">
    <source>
        <dbReference type="Pfam" id="PF00669"/>
    </source>
</evidence>
<evidence type="ECO:0000256" key="4">
    <source>
        <dbReference type="RuleBase" id="RU362073"/>
    </source>
</evidence>
<keyword evidence="3 4" id="KW-0975">Bacterial flagellum</keyword>
<reference evidence="7 8" key="1">
    <citation type="submission" date="2020-10" db="EMBL/GenBank/DDBJ databases">
        <title>Wide distribution of Phycisphaera-like planctomycetes from WD2101 soil group in peatlands and genome analysis of the first cultivated representative.</title>
        <authorList>
            <person name="Dedysh S.N."/>
            <person name="Beletsky A.V."/>
            <person name="Ivanova A."/>
            <person name="Kulichevskaya I.S."/>
            <person name="Suzina N.E."/>
            <person name="Philippov D.A."/>
            <person name="Rakitin A.L."/>
            <person name="Mardanov A.V."/>
            <person name="Ravin N.V."/>
        </authorList>
    </citation>
    <scope>NUCLEOTIDE SEQUENCE [LARGE SCALE GENOMIC DNA]</scope>
    <source>
        <strain evidence="7 8">M1803</strain>
    </source>
</reference>
<evidence type="ECO:0000256" key="2">
    <source>
        <dbReference type="ARBA" id="ARBA00022525"/>
    </source>
</evidence>
<dbReference type="GO" id="GO:0005198">
    <property type="term" value="F:structural molecule activity"/>
    <property type="evidence" value="ECO:0007669"/>
    <property type="project" value="UniProtKB-UniRule"/>
</dbReference>
<dbReference type="KEGG" id="hbs:IPV69_09220"/>
<dbReference type="InterPro" id="IPR010810">
    <property type="entry name" value="Flagellin_hook_IN_motif"/>
</dbReference>
<evidence type="ECO:0000259" key="6">
    <source>
        <dbReference type="Pfam" id="PF00700"/>
    </source>
</evidence>
<keyword evidence="2 4" id="KW-0964">Secreted</keyword>
<dbReference type="AlphaFoldDB" id="A0A7M2X1A0"/>
<feature type="domain" description="Flagellin N-terminal" evidence="5">
    <location>
        <begin position="4"/>
        <end position="141"/>
    </location>
</feature>
<keyword evidence="7" id="KW-0966">Cell projection</keyword>
<evidence type="ECO:0000256" key="1">
    <source>
        <dbReference type="ARBA" id="ARBA00005709"/>
    </source>
</evidence>